<dbReference type="InterPro" id="IPR018108">
    <property type="entry name" value="MCP_transmembrane"/>
</dbReference>
<feature type="compositionally biased region" description="Low complexity" evidence="11">
    <location>
        <begin position="270"/>
        <end position="281"/>
    </location>
</feature>
<dbReference type="InterPro" id="IPR023395">
    <property type="entry name" value="MCP_dom_sf"/>
</dbReference>
<comment type="similarity">
    <text evidence="2 10">Belongs to the mitochondrial carrier (TC 2.A.29) family.</text>
</comment>
<feature type="region of interest" description="Disordered" evidence="11">
    <location>
        <begin position="270"/>
        <end position="299"/>
    </location>
</feature>
<keyword evidence="3 10" id="KW-0813">Transport</keyword>
<keyword evidence="8 9" id="KW-0472">Membrane</keyword>
<comment type="subcellular location">
    <subcellularLocation>
        <location evidence="1">Membrane</location>
        <topology evidence="1">Multi-pass membrane protein</topology>
    </subcellularLocation>
</comment>
<proteinExistence type="inferred from homology"/>
<feature type="repeat" description="Solcar" evidence="9">
    <location>
        <begin position="130"/>
        <end position="224"/>
    </location>
</feature>
<accession>A0ABR1RGG2</accession>
<keyword evidence="5" id="KW-0677">Repeat</keyword>
<keyword evidence="7" id="KW-1133">Transmembrane helix</keyword>
<sequence length="508" mass="53841">MPATSTRTNLHDILPALHHALSGATGTAIATCTTYPLSLVLTRLQAQRQLAREGALSAEEKYTGIVEAFSRICAGAEDGEAGEGWKALYTGLTQDVTKSVLDSFLFFLFYELFRSRLRGPQNTRGSSKSLGVLSELAVGVAAGACSRALTTPIATVVARKQTAALVEDPDSDAASVADLGLRDIAAAIRREKGLAGLWSGYSASLVLTLNPSLTFFLQEFLKRALLSSDRWDAPGSGLTFLLAAVSKAVASSVTYPFQIAKSRLQVSTVPPSAAEPEAASEGDPPTENGSGGGSDASQNVEKEVEAKLSAVRAVQKLARRSIFGTLVTIAREEGVAALYDGLPGELLKGFFSHGTTMLAKDVVHKLLFKLYLFAAGLLHEMRLQRQRKGGKGRASSSSSLPQQILQRTAAVAAAPFGGGGEKRSLYDDDFGGGGGPASEQLLPRSLQFRNDFSEISRAIRMDRETPRRPWGWFLSGGGGGSKSSDAVLDGDAAGFILNMTDRSQRKIP</sequence>
<comment type="caution">
    <text evidence="12">The sequence shown here is derived from an EMBL/GenBank/DDBJ whole genome shotgun (WGS) entry which is preliminary data.</text>
</comment>
<dbReference type="Proteomes" id="UP001396898">
    <property type="component" value="Unassembled WGS sequence"/>
</dbReference>
<evidence type="ECO:0000256" key="3">
    <source>
        <dbReference type="ARBA" id="ARBA00022448"/>
    </source>
</evidence>
<dbReference type="Gene3D" id="1.50.40.10">
    <property type="entry name" value="Mitochondrial carrier domain"/>
    <property type="match status" value="1"/>
</dbReference>
<keyword evidence="4 9" id="KW-0812">Transmembrane</keyword>
<evidence type="ECO:0000313" key="12">
    <source>
        <dbReference type="EMBL" id="KAK8012354.1"/>
    </source>
</evidence>
<evidence type="ECO:0000256" key="4">
    <source>
        <dbReference type="ARBA" id="ARBA00022692"/>
    </source>
</evidence>
<evidence type="ECO:0000256" key="9">
    <source>
        <dbReference type="PROSITE-ProRule" id="PRU00282"/>
    </source>
</evidence>
<evidence type="ECO:0000256" key="1">
    <source>
        <dbReference type="ARBA" id="ARBA00004141"/>
    </source>
</evidence>
<organism evidence="12 13">
    <name type="scientific">Apiospora marii</name>
    <dbReference type="NCBI Taxonomy" id="335849"/>
    <lineage>
        <taxon>Eukaryota</taxon>
        <taxon>Fungi</taxon>
        <taxon>Dikarya</taxon>
        <taxon>Ascomycota</taxon>
        <taxon>Pezizomycotina</taxon>
        <taxon>Sordariomycetes</taxon>
        <taxon>Xylariomycetidae</taxon>
        <taxon>Amphisphaeriales</taxon>
        <taxon>Apiosporaceae</taxon>
        <taxon>Apiospora</taxon>
    </lineage>
</organism>
<dbReference type="InterPro" id="IPR052217">
    <property type="entry name" value="Mito/Peroxisomal_Carrier"/>
</dbReference>
<name>A0ABR1RGG2_9PEZI</name>
<protein>
    <submittedName>
        <fullName evidence="12">Mitochondrial carrier</fullName>
    </submittedName>
</protein>
<feature type="repeat" description="Solcar" evidence="9">
    <location>
        <begin position="14"/>
        <end position="116"/>
    </location>
</feature>
<evidence type="ECO:0000256" key="8">
    <source>
        <dbReference type="ARBA" id="ARBA00023136"/>
    </source>
</evidence>
<evidence type="ECO:0000256" key="7">
    <source>
        <dbReference type="ARBA" id="ARBA00022989"/>
    </source>
</evidence>
<evidence type="ECO:0000256" key="5">
    <source>
        <dbReference type="ARBA" id="ARBA00022737"/>
    </source>
</evidence>
<evidence type="ECO:0000256" key="11">
    <source>
        <dbReference type="SAM" id="MobiDB-lite"/>
    </source>
</evidence>
<evidence type="ECO:0000313" key="13">
    <source>
        <dbReference type="Proteomes" id="UP001396898"/>
    </source>
</evidence>
<dbReference type="EMBL" id="JAQQWI010000015">
    <property type="protein sequence ID" value="KAK8012354.1"/>
    <property type="molecule type" value="Genomic_DNA"/>
</dbReference>
<dbReference type="SUPFAM" id="SSF103506">
    <property type="entry name" value="Mitochondrial carrier"/>
    <property type="match status" value="1"/>
</dbReference>
<reference evidence="12 13" key="1">
    <citation type="submission" date="2023-01" db="EMBL/GenBank/DDBJ databases">
        <title>Analysis of 21 Apiospora genomes using comparative genomics revels a genus with tremendous synthesis potential of carbohydrate active enzymes and secondary metabolites.</title>
        <authorList>
            <person name="Sorensen T."/>
        </authorList>
    </citation>
    <scope>NUCLEOTIDE SEQUENCE [LARGE SCALE GENOMIC DNA]</scope>
    <source>
        <strain evidence="12 13">CBS 20057</strain>
    </source>
</reference>
<evidence type="ECO:0000256" key="10">
    <source>
        <dbReference type="RuleBase" id="RU000488"/>
    </source>
</evidence>
<keyword evidence="6" id="KW-0496">Mitochondrion</keyword>
<keyword evidence="6" id="KW-0999">Mitochondrion inner membrane</keyword>
<dbReference type="PANTHER" id="PTHR45939">
    <property type="entry name" value="PEROXISOMAL MEMBRANE PROTEIN PMP34-RELATED"/>
    <property type="match status" value="1"/>
</dbReference>
<dbReference type="Pfam" id="PF00153">
    <property type="entry name" value="Mito_carr"/>
    <property type="match status" value="3"/>
</dbReference>
<gene>
    <name evidence="12" type="ORF">PG991_009729</name>
</gene>
<evidence type="ECO:0000256" key="6">
    <source>
        <dbReference type="ARBA" id="ARBA00022792"/>
    </source>
</evidence>
<keyword evidence="13" id="KW-1185">Reference proteome</keyword>
<evidence type="ECO:0000256" key="2">
    <source>
        <dbReference type="ARBA" id="ARBA00006375"/>
    </source>
</evidence>
<feature type="repeat" description="Solcar" evidence="9">
    <location>
        <begin position="234"/>
        <end position="366"/>
    </location>
</feature>
<dbReference type="PANTHER" id="PTHR45939:SF2">
    <property type="entry name" value="CARRIER PROTEIN, PUTATIVE (AFU_ORTHOLOGUE AFUA_2G13870)-RELATED"/>
    <property type="match status" value="1"/>
</dbReference>
<dbReference type="PROSITE" id="PS50920">
    <property type="entry name" value="SOLCAR"/>
    <property type="match status" value="3"/>
</dbReference>